<evidence type="ECO:0000259" key="3">
    <source>
        <dbReference type="PROSITE" id="PS50977"/>
    </source>
</evidence>
<dbReference type="InterPro" id="IPR003731">
    <property type="entry name" value="Di-Nase_FeMo-co_biosynth"/>
</dbReference>
<dbReference type="PANTHER" id="PTHR43479:SF7">
    <property type="entry name" value="TETR-FAMILY TRANSCRIPTIONAL REGULATOR"/>
    <property type="match status" value="1"/>
</dbReference>
<keyword evidence="1 2" id="KW-0238">DNA-binding</keyword>
<comment type="caution">
    <text evidence="4">The sequence shown here is derived from an EMBL/GenBank/DDBJ whole genome shotgun (WGS) entry which is preliminary data.</text>
</comment>
<dbReference type="InterPro" id="IPR009057">
    <property type="entry name" value="Homeodomain-like_sf"/>
</dbReference>
<sequence>MQSTDLRVVKTLKQIDQALLTCLAEAPFEKITVEQLCRAALINRSTFYKYYTSKYDLMEQYLQRALDGFRRQVDVAFVNATPETIHNLLYQKNFENTLKFLHRHKAEYTLLWSIPLEENVFGRMVDLVHDAILETLPAGREGPVSRTEESLQETAKGAFIMRIAVTYENGRIFQHFGHTAQFKIYDMQDGKIVSSQVLDTNGSGHGALAGLLAALQVEALICGGIGGGARMALAQANIRLYGGVSGDADAAAQALAEGRLTFDPDAHCDHHGHHHEEGHACGEQGCGGHCGEH</sequence>
<dbReference type="SUPFAM" id="SSF46689">
    <property type="entry name" value="Homeodomain-like"/>
    <property type="match status" value="1"/>
</dbReference>
<proteinExistence type="predicted"/>
<dbReference type="Gene3D" id="3.30.420.130">
    <property type="entry name" value="Dinitrogenase iron-molybdenum cofactor biosynthesis domain"/>
    <property type="match status" value="1"/>
</dbReference>
<reference evidence="4" key="2">
    <citation type="submission" date="2021-09" db="EMBL/GenBank/DDBJ databases">
        <authorList>
            <person name="Gilroy R."/>
        </authorList>
    </citation>
    <scope>NUCLEOTIDE SEQUENCE</scope>
    <source>
        <strain evidence="4">ChiBcec21-2208</strain>
    </source>
</reference>
<feature type="DNA-binding region" description="H-T-H motif" evidence="2">
    <location>
        <begin position="32"/>
        <end position="51"/>
    </location>
</feature>
<dbReference type="InterPro" id="IPR036105">
    <property type="entry name" value="DiNase_FeMo-co_biosyn_sf"/>
</dbReference>
<dbReference type="AlphaFoldDB" id="A0A921IHY7"/>
<name>A0A921IHY7_9FIRM</name>
<accession>A0A921IHY7</accession>
<evidence type="ECO:0000256" key="1">
    <source>
        <dbReference type="ARBA" id="ARBA00023125"/>
    </source>
</evidence>
<organism evidence="4 5">
    <name type="scientific">Subdoligranulum variabile</name>
    <dbReference type="NCBI Taxonomy" id="214851"/>
    <lineage>
        <taxon>Bacteria</taxon>
        <taxon>Bacillati</taxon>
        <taxon>Bacillota</taxon>
        <taxon>Clostridia</taxon>
        <taxon>Eubacteriales</taxon>
        <taxon>Oscillospiraceae</taxon>
        <taxon>Subdoligranulum</taxon>
    </lineage>
</organism>
<dbReference type="Proteomes" id="UP000782880">
    <property type="component" value="Unassembled WGS sequence"/>
</dbReference>
<dbReference type="Gene3D" id="1.10.357.10">
    <property type="entry name" value="Tetracycline Repressor, domain 2"/>
    <property type="match status" value="1"/>
</dbReference>
<evidence type="ECO:0000313" key="5">
    <source>
        <dbReference type="Proteomes" id="UP000782880"/>
    </source>
</evidence>
<dbReference type="InterPro" id="IPR001647">
    <property type="entry name" value="HTH_TetR"/>
</dbReference>
<reference evidence="4" key="1">
    <citation type="journal article" date="2021" name="PeerJ">
        <title>Extensive microbial diversity within the chicken gut microbiome revealed by metagenomics and culture.</title>
        <authorList>
            <person name="Gilroy R."/>
            <person name="Ravi A."/>
            <person name="Getino M."/>
            <person name="Pursley I."/>
            <person name="Horton D.L."/>
            <person name="Alikhan N.F."/>
            <person name="Baker D."/>
            <person name="Gharbi K."/>
            <person name="Hall N."/>
            <person name="Watson M."/>
            <person name="Adriaenssens E.M."/>
            <person name="Foster-Nyarko E."/>
            <person name="Jarju S."/>
            <person name="Secka A."/>
            <person name="Antonio M."/>
            <person name="Oren A."/>
            <person name="Chaudhuri R.R."/>
            <person name="La Ragione R."/>
            <person name="Hildebrand F."/>
            <person name="Pallen M.J."/>
        </authorList>
    </citation>
    <scope>NUCLEOTIDE SEQUENCE</scope>
    <source>
        <strain evidence="4">ChiBcec21-2208</strain>
    </source>
</reference>
<dbReference type="PROSITE" id="PS50977">
    <property type="entry name" value="HTH_TETR_2"/>
    <property type="match status" value="1"/>
</dbReference>
<gene>
    <name evidence="4" type="ORF">K8V20_02370</name>
</gene>
<dbReference type="EMBL" id="DYVE01000063">
    <property type="protein sequence ID" value="HJG27479.1"/>
    <property type="molecule type" value="Genomic_DNA"/>
</dbReference>
<evidence type="ECO:0000256" key="2">
    <source>
        <dbReference type="PROSITE-ProRule" id="PRU00335"/>
    </source>
</evidence>
<dbReference type="PANTHER" id="PTHR43479">
    <property type="entry name" value="ACREF/ENVCD OPERON REPRESSOR-RELATED"/>
    <property type="match status" value="1"/>
</dbReference>
<protein>
    <submittedName>
        <fullName evidence="4">TetR family transcriptional regulator</fullName>
    </submittedName>
</protein>
<dbReference type="SUPFAM" id="SSF53146">
    <property type="entry name" value="Nitrogenase accessory factor-like"/>
    <property type="match status" value="1"/>
</dbReference>
<dbReference type="GO" id="GO:0003677">
    <property type="term" value="F:DNA binding"/>
    <property type="evidence" value="ECO:0007669"/>
    <property type="project" value="UniProtKB-UniRule"/>
</dbReference>
<dbReference type="InterPro" id="IPR050624">
    <property type="entry name" value="HTH-type_Tx_Regulator"/>
</dbReference>
<dbReference type="Pfam" id="PF00440">
    <property type="entry name" value="TetR_N"/>
    <property type="match status" value="1"/>
</dbReference>
<evidence type="ECO:0000313" key="4">
    <source>
        <dbReference type="EMBL" id="HJG27479.1"/>
    </source>
</evidence>
<feature type="domain" description="HTH tetR-type" evidence="3">
    <location>
        <begin position="9"/>
        <end position="69"/>
    </location>
</feature>
<dbReference type="Pfam" id="PF02579">
    <property type="entry name" value="Nitro_FeMo-Co"/>
    <property type="match status" value="1"/>
</dbReference>